<proteinExistence type="predicted"/>
<dbReference type="AlphaFoldDB" id="A0A8B6GFV1"/>
<comment type="caution">
    <text evidence="2">The sequence shown here is derived from an EMBL/GenBank/DDBJ whole genome shotgun (WGS) entry which is preliminary data.</text>
</comment>
<keyword evidence="3" id="KW-1185">Reference proteome</keyword>
<feature type="region of interest" description="Disordered" evidence="1">
    <location>
        <begin position="111"/>
        <end position="187"/>
    </location>
</feature>
<accession>A0A8B6GFV1</accession>
<name>A0A8B6GFV1_MYTGA</name>
<evidence type="ECO:0000313" key="2">
    <source>
        <dbReference type="EMBL" id="VDI63267.1"/>
    </source>
</evidence>
<reference evidence="2" key="1">
    <citation type="submission" date="2018-11" db="EMBL/GenBank/DDBJ databases">
        <authorList>
            <person name="Alioto T."/>
            <person name="Alioto T."/>
        </authorList>
    </citation>
    <scope>NUCLEOTIDE SEQUENCE</scope>
</reference>
<evidence type="ECO:0000313" key="3">
    <source>
        <dbReference type="Proteomes" id="UP000596742"/>
    </source>
</evidence>
<evidence type="ECO:0000256" key="1">
    <source>
        <dbReference type="SAM" id="MobiDB-lite"/>
    </source>
</evidence>
<dbReference type="EMBL" id="UYJE01008366">
    <property type="protein sequence ID" value="VDI63267.1"/>
    <property type="molecule type" value="Genomic_DNA"/>
</dbReference>
<gene>
    <name evidence="2" type="ORF">MGAL_10B063833</name>
</gene>
<feature type="region of interest" description="Disordered" evidence="1">
    <location>
        <begin position="261"/>
        <end position="290"/>
    </location>
</feature>
<organism evidence="2 3">
    <name type="scientific">Mytilus galloprovincialis</name>
    <name type="common">Mediterranean mussel</name>
    <dbReference type="NCBI Taxonomy" id="29158"/>
    <lineage>
        <taxon>Eukaryota</taxon>
        <taxon>Metazoa</taxon>
        <taxon>Spiralia</taxon>
        <taxon>Lophotrochozoa</taxon>
        <taxon>Mollusca</taxon>
        <taxon>Bivalvia</taxon>
        <taxon>Autobranchia</taxon>
        <taxon>Pteriomorphia</taxon>
        <taxon>Mytilida</taxon>
        <taxon>Mytiloidea</taxon>
        <taxon>Mytilidae</taxon>
        <taxon>Mytilinae</taxon>
        <taxon>Mytilus</taxon>
    </lineage>
</organism>
<dbReference type="OrthoDB" id="6100714at2759"/>
<sequence>MEVVAAHQRGNRMGYMNPFIVNGRDVDPMTFRMKWQQYFPPRQDWVMCRRHRTPEADAAKNIIKVVISNRIQSYKEKYRSQFEKSEFYATEKIRTAEQNVPFESRSNNFLPEILTPKNKKIRSRSKKSANKKKVTTKGHTRSLSRQKSEVKYRAISSDVLENDGNKHKRKKKIKKSATKKGKRSSKKHIIYKEDKCELPDIKDICRNRPTENLHSRESKKLNFSKLPRLPIPDTWKRQGETRHVEKVTGLPFPTTWKWYDNPNQFKKRQPSTPGLSLASRQSSDLGSFSSNQSCVNTLRFEPRSSSIL</sequence>
<feature type="compositionally biased region" description="Basic residues" evidence="1">
    <location>
        <begin position="166"/>
        <end position="187"/>
    </location>
</feature>
<dbReference type="Proteomes" id="UP000596742">
    <property type="component" value="Unassembled WGS sequence"/>
</dbReference>
<protein>
    <submittedName>
        <fullName evidence="2">Uncharacterized protein</fullName>
    </submittedName>
</protein>
<feature type="compositionally biased region" description="Basic residues" evidence="1">
    <location>
        <begin position="117"/>
        <end position="144"/>
    </location>
</feature>
<feature type="compositionally biased region" description="Polar residues" evidence="1">
    <location>
        <begin position="270"/>
        <end position="290"/>
    </location>
</feature>